<accession>A0A2H1V9Z6</accession>
<reference evidence="2" key="1">
    <citation type="submission" date="2016-07" db="EMBL/GenBank/DDBJ databases">
        <authorList>
            <person name="Bretaudeau A."/>
        </authorList>
    </citation>
    <scope>NUCLEOTIDE SEQUENCE</scope>
    <source>
        <strain evidence="2">Rice</strain>
        <tissue evidence="2">Whole body</tissue>
    </source>
</reference>
<feature type="transmembrane region" description="Helical" evidence="1">
    <location>
        <begin position="48"/>
        <end position="65"/>
    </location>
</feature>
<gene>
    <name evidence="2" type="ORF">SFRICE_010695</name>
</gene>
<feature type="transmembrane region" description="Helical" evidence="1">
    <location>
        <begin position="24"/>
        <end position="42"/>
    </location>
</feature>
<keyword evidence="1" id="KW-0812">Transmembrane</keyword>
<keyword evidence="1" id="KW-1133">Transmembrane helix</keyword>
<organism evidence="2">
    <name type="scientific">Spodoptera frugiperda</name>
    <name type="common">Fall armyworm</name>
    <dbReference type="NCBI Taxonomy" id="7108"/>
    <lineage>
        <taxon>Eukaryota</taxon>
        <taxon>Metazoa</taxon>
        <taxon>Ecdysozoa</taxon>
        <taxon>Arthropoda</taxon>
        <taxon>Hexapoda</taxon>
        <taxon>Insecta</taxon>
        <taxon>Pterygota</taxon>
        <taxon>Neoptera</taxon>
        <taxon>Endopterygota</taxon>
        <taxon>Lepidoptera</taxon>
        <taxon>Glossata</taxon>
        <taxon>Ditrysia</taxon>
        <taxon>Noctuoidea</taxon>
        <taxon>Noctuidae</taxon>
        <taxon>Amphipyrinae</taxon>
        <taxon>Spodoptera</taxon>
    </lineage>
</organism>
<evidence type="ECO:0000256" key="1">
    <source>
        <dbReference type="SAM" id="Phobius"/>
    </source>
</evidence>
<protein>
    <submittedName>
        <fullName evidence="2">SFRICE_010695</fullName>
    </submittedName>
</protein>
<name>A0A2H1V9Z6_SPOFR</name>
<sequence length="100" mass="11923">MDPSVVVKKFVSYNKYLFFNMSKVLLCLILGFTFALVYLLRSHIIEEAPLLVLFVLFILFLVKVIRTPQSYKMWNLKPVGERERYREKLRRANSEPYCLD</sequence>
<keyword evidence="1" id="KW-0472">Membrane</keyword>
<evidence type="ECO:0000313" key="2">
    <source>
        <dbReference type="EMBL" id="SOQ37616.1"/>
    </source>
</evidence>
<dbReference type="EMBL" id="ODYU01001435">
    <property type="protein sequence ID" value="SOQ37616.1"/>
    <property type="molecule type" value="Genomic_DNA"/>
</dbReference>
<proteinExistence type="predicted"/>
<dbReference type="AlphaFoldDB" id="A0A2H1V9Z6"/>